<dbReference type="InterPro" id="IPR035952">
    <property type="entry name" value="Rhomboid-like_sf"/>
</dbReference>
<dbReference type="GO" id="GO:0004252">
    <property type="term" value="F:serine-type endopeptidase activity"/>
    <property type="evidence" value="ECO:0007669"/>
    <property type="project" value="InterPro"/>
</dbReference>
<dbReference type="SUPFAM" id="SSF144091">
    <property type="entry name" value="Rhomboid-like"/>
    <property type="match status" value="1"/>
</dbReference>
<evidence type="ECO:0000256" key="5">
    <source>
        <dbReference type="SAM" id="Phobius"/>
    </source>
</evidence>
<dbReference type="GO" id="GO:0016020">
    <property type="term" value="C:membrane"/>
    <property type="evidence" value="ECO:0007669"/>
    <property type="project" value="UniProtKB-SubCell"/>
</dbReference>
<evidence type="ECO:0000256" key="4">
    <source>
        <dbReference type="ARBA" id="ARBA00023136"/>
    </source>
</evidence>
<comment type="subcellular location">
    <subcellularLocation>
        <location evidence="1">Membrane</location>
        <topology evidence="1">Multi-pass membrane protein</topology>
    </subcellularLocation>
</comment>
<sequence>MRENFTTNWRNLSAGRIWTPFTSMFAHADIPHILFNGFTFYFMAPITLQILVRSVHLLLCGAIASLGSIAYNKVFRNRDPYSLGASAPKMTLLLYGIIPVPIWLAVSGIFSYDLYRTAADKGGTD</sequence>
<feature type="domain" description="Peptidase S54 rhomboid" evidence="6">
    <location>
        <begin position="15"/>
        <end position="97"/>
    </location>
</feature>
<feature type="transmembrane region" description="Helical" evidence="5">
    <location>
        <begin position="92"/>
        <end position="112"/>
    </location>
</feature>
<keyword evidence="2 5" id="KW-0812">Transmembrane</keyword>
<evidence type="ECO:0000313" key="8">
    <source>
        <dbReference type="Proteomes" id="UP001215598"/>
    </source>
</evidence>
<evidence type="ECO:0000256" key="2">
    <source>
        <dbReference type="ARBA" id="ARBA00022692"/>
    </source>
</evidence>
<accession>A0AAD7NZH5</accession>
<evidence type="ECO:0000259" key="6">
    <source>
        <dbReference type="Pfam" id="PF01694"/>
    </source>
</evidence>
<feature type="non-terminal residue" evidence="7">
    <location>
        <position position="125"/>
    </location>
</feature>
<dbReference type="Gene3D" id="1.20.1540.10">
    <property type="entry name" value="Rhomboid-like"/>
    <property type="match status" value="1"/>
</dbReference>
<name>A0AAD7NZH5_9AGAR</name>
<feature type="transmembrane region" description="Helical" evidence="5">
    <location>
        <begin position="50"/>
        <end position="71"/>
    </location>
</feature>
<dbReference type="Proteomes" id="UP001215598">
    <property type="component" value="Unassembled WGS sequence"/>
</dbReference>
<dbReference type="EMBL" id="JARKIB010000004">
    <property type="protein sequence ID" value="KAJ7781458.1"/>
    <property type="molecule type" value="Genomic_DNA"/>
</dbReference>
<dbReference type="Pfam" id="PF01694">
    <property type="entry name" value="Rhomboid"/>
    <property type="match status" value="1"/>
</dbReference>
<protein>
    <recommendedName>
        <fullName evidence="6">Peptidase S54 rhomboid domain-containing protein</fullName>
    </recommendedName>
</protein>
<evidence type="ECO:0000313" key="7">
    <source>
        <dbReference type="EMBL" id="KAJ7781458.1"/>
    </source>
</evidence>
<dbReference type="AlphaFoldDB" id="A0AAD7NZH5"/>
<gene>
    <name evidence="7" type="ORF">B0H16DRAFT_1498451</name>
</gene>
<reference evidence="7" key="1">
    <citation type="submission" date="2023-03" db="EMBL/GenBank/DDBJ databases">
        <title>Massive genome expansion in bonnet fungi (Mycena s.s.) driven by repeated elements and novel gene families across ecological guilds.</title>
        <authorList>
            <consortium name="Lawrence Berkeley National Laboratory"/>
            <person name="Harder C.B."/>
            <person name="Miyauchi S."/>
            <person name="Viragh M."/>
            <person name="Kuo A."/>
            <person name="Thoen E."/>
            <person name="Andreopoulos B."/>
            <person name="Lu D."/>
            <person name="Skrede I."/>
            <person name="Drula E."/>
            <person name="Henrissat B."/>
            <person name="Morin E."/>
            <person name="Kohler A."/>
            <person name="Barry K."/>
            <person name="LaButti K."/>
            <person name="Morin E."/>
            <person name="Salamov A."/>
            <person name="Lipzen A."/>
            <person name="Mereny Z."/>
            <person name="Hegedus B."/>
            <person name="Baldrian P."/>
            <person name="Stursova M."/>
            <person name="Weitz H."/>
            <person name="Taylor A."/>
            <person name="Grigoriev I.V."/>
            <person name="Nagy L.G."/>
            <person name="Martin F."/>
            <person name="Kauserud H."/>
        </authorList>
    </citation>
    <scope>NUCLEOTIDE SEQUENCE</scope>
    <source>
        <strain evidence="7">CBHHK182m</strain>
    </source>
</reference>
<keyword evidence="3 5" id="KW-1133">Transmembrane helix</keyword>
<comment type="caution">
    <text evidence="7">The sequence shown here is derived from an EMBL/GenBank/DDBJ whole genome shotgun (WGS) entry which is preliminary data.</text>
</comment>
<keyword evidence="8" id="KW-1185">Reference proteome</keyword>
<keyword evidence="4 5" id="KW-0472">Membrane</keyword>
<dbReference type="InterPro" id="IPR022764">
    <property type="entry name" value="Peptidase_S54_rhomboid_dom"/>
</dbReference>
<organism evidence="7 8">
    <name type="scientific">Mycena metata</name>
    <dbReference type="NCBI Taxonomy" id="1033252"/>
    <lineage>
        <taxon>Eukaryota</taxon>
        <taxon>Fungi</taxon>
        <taxon>Dikarya</taxon>
        <taxon>Basidiomycota</taxon>
        <taxon>Agaricomycotina</taxon>
        <taxon>Agaricomycetes</taxon>
        <taxon>Agaricomycetidae</taxon>
        <taxon>Agaricales</taxon>
        <taxon>Marasmiineae</taxon>
        <taxon>Mycenaceae</taxon>
        <taxon>Mycena</taxon>
    </lineage>
</organism>
<proteinExistence type="predicted"/>
<evidence type="ECO:0000256" key="1">
    <source>
        <dbReference type="ARBA" id="ARBA00004141"/>
    </source>
</evidence>
<evidence type="ECO:0000256" key="3">
    <source>
        <dbReference type="ARBA" id="ARBA00022989"/>
    </source>
</evidence>
<feature type="transmembrane region" description="Helical" evidence="5">
    <location>
        <begin position="21"/>
        <end position="44"/>
    </location>
</feature>